<dbReference type="Proteomes" id="UP001566132">
    <property type="component" value="Unassembled WGS sequence"/>
</dbReference>
<evidence type="ECO:0000313" key="2">
    <source>
        <dbReference type="EMBL" id="KAL1505155.1"/>
    </source>
</evidence>
<feature type="signal peptide" evidence="1">
    <location>
        <begin position="1"/>
        <end position="24"/>
    </location>
</feature>
<proteinExistence type="predicted"/>
<keyword evidence="1" id="KW-0732">Signal</keyword>
<dbReference type="EMBL" id="JBDJPC010000004">
    <property type="protein sequence ID" value="KAL1505155.1"/>
    <property type="molecule type" value="Genomic_DNA"/>
</dbReference>
<feature type="chain" id="PRO_5044801347" evidence="1">
    <location>
        <begin position="25"/>
        <end position="135"/>
    </location>
</feature>
<gene>
    <name evidence="2" type="ORF">ABEB36_004778</name>
</gene>
<evidence type="ECO:0000256" key="1">
    <source>
        <dbReference type="SAM" id="SignalP"/>
    </source>
</evidence>
<protein>
    <submittedName>
        <fullName evidence="2">Uncharacterized protein</fullName>
    </submittedName>
</protein>
<name>A0ABD1EVS9_HYPHA</name>
<evidence type="ECO:0000313" key="3">
    <source>
        <dbReference type="Proteomes" id="UP001566132"/>
    </source>
</evidence>
<keyword evidence="3" id="KW-1185">Reference proteome</keyword>
<organism evidence="2 3">
    <name type="scientific">Hypothenemus hampei</name>
    <name type="common">Coffee berry borer</name>
    <dbReference type="NCBI Taxonomy" id="57062"/>
    <lineage>
        <taxon>Eukaryota</taxon>
        <taxon>Metazoa</taxon>
        <taxon>Ecdysozoa</taxon>
        <taxon>Arthropoda</taxon>
        <taxon>Hexapoda</taxon>
        <taxon>Insecta</taxon>
        <taxon>Pterygota</taxon>
        <taxon>Neoptera</taxon>
        <taxon>Endopterygota</taxon>
        <taxon>Coleoptera</taxon>
        <taxon>Polyphaga</taxon>
        <taxon>Cucujiformia</taxon>
        <taxon>Curculionidae</taxon>
        <taxon>Scolytinae</taxon>
        <taxon>Hypothenemus</taxon>
    </lineage>
</organism>
<reference evidence="2 3" key="1">
    <citation type="submission" date="2024-05" db="EMBL/GenBank/DDBJ databases">
        <title>Genetic variation in Jamaican populations of the coffee berry borer (Hypothenemus hampei).</title>
        <authorList>
            <person name="Errbii M."/>
            <person name="Myrie A."/>
        </authorList>
    </citation>
    <scope>NUCLEOTIDE SEQUENCE [LARGE SCALE GENOMIC DNA]</scope>
    <source>
        <strain evidence="2">JA-Hopewell-2020-01-JO</strain>
        <tissue evidence="2">Whole body</tissue>
    </source>
</reference>
<dbReference type="AlphaFoldDB" id="A0ABD1EVS9"/>
<comment type="caution">
    <text evidence="2">The sequence shown here is derived from an EMBL/GenBank/DDBJ whole genome shotgun (WGS) entry which is preliminary data.</text>
</comment>
<accession>A0ABD1EVS9</accession>
<sequence>MSNLKLIRLFKLFALLSVFHFIFDMQKTALTGKEAKEAIFVGKGIMVPAQVELKYIGKRQNTAIEISRGHSNIRFDGIMTRPLTPNHLNFRTSNSITYHVILQIGEREFHEISGSIRRFRNNNLYASFLGNVQHA</sequence>